<dbReference type="FunFam" id="3.30.300.30:FF:000008">
    <property type="entry name" value="2,3-dihydroxybenzoate-AMP ligase"/>
    <property type="match status" value="1"/>
</dbReference>
<comment type="similarity">
    <text evidence="1">Belongs to the ATP-dependent AMP-binding enzyme family.</text>
</comment>
<dbReference type="RefSeq" id="WP_102072108.1">
    <property type="nucleotide sequence ID" value="NZ_PDNW01000001.1"/>
</dbReference>
<dbReference type="Proteomes" id="UP000234190">
    <property type="component" value="Unassembled WGS sequence"/>
</dbReference>
<name>A0A2N4U9B7_9BURK</name>
<keyword evidence="8" id="KW-1185">Reference proteome</keyword>
<dbReference type="InterPro" id="IPR000873">
    <property type="entry name" value="AMP-dep_synth/lig_dom"/>
</dbReference>
<evidence type="ECO:0000259" key="5">
    <source>
        <dbReference type="Pfam" id="PF00501"/>
    </source>
</evidence>
<dbReference type="CDD" id="cd12118">
    <property type="entry name" value="ttLC_FACS_AEE21_like"/>
    <property type="match status" value="1"/>
</dbReference>
<dbReference type="Pfam" id="PF13193">
    <property type="entry name" value="AMP-binding_C"/>
    <property type="match status" value="1"/>
</dbReference>
<dbReference type="InterPro" id="IPR045851">
    <property type="entry name" value="AMP-bd_C_sf"/>
</dbReference>
<dbReference type="NCBIfam" id="NF006020">
    <property type="entry name" value="PRK08162.1"/>
    <property type="match status" value="1"/>
</dbReference>
<dbReference type="Pfam" id="PF00501">
    <property type="entry name" value="AMP-binding"/>
    <property type="match status" value="1"/>
</dbReference>
<dbReference type="InterPro" id="IPR020845">
    <property type="entry name" value="AMP-binding_CS"/>
</dbReference>
<dbReference type="InterPro" id="IPR025110">
    <property type="entry name" value="AMP-bd_C"/>
</dbReference>
<dbReference type="SUPFAM" id="SSF56801">
    <property type="entry name" value="Acetyl-CoA synthetase-like"/>
    <property type="match status" value="1"/>
</dbReference>
<gene>
    <name evidence="7" type="ORF">CR159_00860</name>
</gene>
<feature type="domain" description="AMP-dependent synthetase/ligase" evidence="5">
    <location>
        <begin position="25"/>
        <end position="402"/>
    </location>
</feature>
<proteinExistence type="inferred from homology"/>
<dbReference type="Gene3D" id="3.30.300.30">
    <property type="match status" value="1"/>
</dbReference>
<keyword evidence="2" id="KW-0436">Ligase</keyword>
<organism evidence="7 8">
    <name type="scientific">Pollutimonas subterranea</name>
    <dbReference type="NCBI Taxonomy" id="2045210"/>
    <lineage>
        <taxon>Bacteria</taxon>
        <taxon>Pseudomonadati</taxon>
        <taxon>Pseudomonadota</taxon>
        <taxon>Betaproteobacteria</taxon>
        <taxon>Burkholderiales</taxon>
        <taxon>Alcaligenaceae</taxon>
        <taxon>Pollutimonas</taxon>
    </lineage>
</organism>
<dbReference type="InterPro" id="IPR042099">
    <property type="entry name" value="ANL_N_sf"/>
</dbReference>
<dbReference type="AlphaFoldDB" id="A0A2N4U9B7"/>
<dbReference type="PANTHER" id="PTHR43859:SF4">
    <property type="entry name" value="BUTANOATE--COA LIGASE AAE1-RELATED"/>
    <property type="match status" value="1"/>
</dbReference>
<evidence type="ECO:0000256" key="3">
    <source>
        <dbReference type="ARBA" id="ARBA00022832"/>
    </source>
</evidence>
<comment type="caution">
    <text evidence="7">The sequence shown here is derived from an EMBL/GenBank/DDBJ whole genome shotgun (WGS) entry which is preliminary data.</text>
</comment>
<reference evidence="7 8" key="1">
    <citation type="submission" date="2017-10" db="EMBL/GenBank/DDBJ databases">
        <title>Two draft genome sequences of Pusillimonas sp. strains isolated from a nitrate- and radionuclide-contaminated groundwater in Russia.</title>
        <authorList>
            <person name="Grouzdev D.S."/>
            <person name="Tourova T.P."/>
            <person name="Goeva M.A."/>
            <person name="Babich T.L."/>
            <person name="Sokolova D.S."/>
            <person name="Abdullin R."/>
            <person name="Poltaraus A.B."/>
            <person name="Toshchakov S.V."/>
            <person name="Nazina T.N."/>
        </authorList>
    </citation>
    <scope>NUCLEOTIDE SEQUENCE [LARGE SCALE GENOMIC DNA]</scope>
    <source>
        <strain evidence="7 8">JR1/69-3-13</strain>
    </source>
</reference>
<feature type="domain" description="AMP-binding enzyme C-terminal" evidence="6">
    <location>
        <begin position="452"/>
        <end position="527"/>
    </location>
</feature>
<accession>A0A2N4U9B7</accession>
<dbReference type="PANTHER" id="PTHR43859">
    <property type="entry name" value="ACYL-ACTIVATING ENZYME"/>
    <property type="match status" value="1"/>
</dbReference>
<dbReference type="GO" id="GO:0016874">
    <property type="term" value="F:ligase activity"/>
    <property type="evidence" value="ECO:0007669"/>
    <property type="project" value="UniProtKB-KW"/>
</dbReference>
<dbReference type="GO" id="GO:0006631">
    <property type="term" value="P:fatty acid metabolic process"/>
    <property type="evidence" value="ECO:0007669"/>
    <property type="project" value="UniProtKB-KW"/>
</dbReference>
<evidence type="ECO:0000313" key="8">
    <source>
        <dbReference type="Proteomes" id="UP000234190"/>
    </source>
</evidence>
<dbReference type="PROSITE" id="PS00455">
    <property type="entry name" value="AMP_BINDING"/>
    <property type="match status" value="1"/>
</dbReference>
<evidence type="ECO:0000259" key="6">
    <source>
        <dbReference type="Pfam" id="PF13193"/>
    </source>
</evidence>
<protein>
    <submittedName>
        <fullName evidence="7">Acyl-CoA synthetase</fullName>
    </submittedName>
</protein>
<dbReference type="OrthoDB" id="9766486at2"/>
<dbReference type="Gene3D" id="3.40.50.12780">
    <property type="entry name" value="N-terminal domain of ligase-like"/>
    <property type="match status" value="1"/>
</dbReference>
<dbReference type="EMBL" id="PDNW01000001">
    <property type="protein sequence ID" value="PLC51616.1"/>
    <property type="molecule type" value="Genomic_DNA"/>
</dbReference>
<evidence type="ECO:0000313" key="7">
    <source>
        <dbReference type="EMBL" id="PLC51616.1"/>
    </source>
</evidence>
<evidence type="ECO:0000256" key="4">
    <source>
        <dbReference type="ARBA" id="ARBA00023098"/>
    </source>
</evidence>
<keyword evidence="3" id="KW-0276">Fatty acid metabolism</keyword>
<evidence type="ECO:0000256" key="1">
    <source>
        <dbReference type="ARBA" id="ARBA00006432"/>
    </source>
</evidence>
<sequence length="543" mass="59449">MSNPYQHGLDKQPANYSSLTPVSFLERSAHVYPDKVAVIDDDMVLTYRHFYRRCCSMASALSKIGISSDDTVSVLCFNSHELLESHYSIPMVGAVLNAVNTRVDAATLAFILQHGESRVLLYDTEFEPLVRQALATMESPPLLVAIVREGGALQAPEVLLYENMVAAGDPDFRWAKVADEWDAITLNYTSGTTGNPKGAVYHHRGAYLAAMSNAMAFNMGSGAVYLWTLPMFHCNGWCYTWAVTAVGGTHVCLRKVQAAAVLERIHKHGVTHMCGAPIVLNMLLNDFHNSGHTLQQPVQFGLGGAAPPSPVIGRARQVGFQITHLYGLTESYGPSAICVWHDEWDELPADELARKMARQGVGLLAIDALSVARLDDGTPAPADGQTLGELLIRGNTLMKGYLKNEPGTQEAFQDGWFHTGDIAVMHPDGYVEIKDRAKDIIISGGENISSQEIEEVLYSHPRVFEAAVVALADETWGEVPCAFVALKDEVQPNDEMEFIAFCKARMASFKAPKRIVFGELPKTSTGKIRKNILRDTLATKGSR</sequence>
<keyword evidence="4" id="KW-0443">Lipid metabolism</keyword>
<evidence type="ECO:0000256" key="2">
    <source>
        <dbReference type="ARBA" id="ARBA00022598"/>
    </source>
</evidence>